<name>A0A5C5Y4F4_9PLAN</name>
<dbReference type="EMBL" id="SJPL01000001">
    <property type="protein sequence ID" value="TWT69185.1"/>
    <property type="molecule type" value="Genomic_DNA"/>
</dbReference>
<dbReference type="InterPro" id="IPR029033">
    <property type="entry name" value="His_PPase_superfam"/>
</dbReference>
<evidence type="ECO:0000313" key="2">
    <source>
        <dbReference type="EMBL" id="TWT69185.1"/>
    </source>
</evidence>
<comment type="caution">
    <text evidence="2">The sequence shown here is derived from an EMBL/GenBank/DDBJ whole genome shotgun (WGS) entry which is preliminary data.</text>
</comment>
<dbReference type="Pfam" id="PF00300">
    <property type="entry name" value="His_Phos_1"/>
    <property type="match status" value="1"/>
</dbReference>
<gene>
    <name evidence="2" type="primary">pspA_1</name>
    <name evidence="2" type="ORF">Pan14r_14700</name>
</gene>
<dbReference type="RefSeq" id="WP_146438729.1">
    <property type="nucleotide sequence ID" value="NZ_SJPL01000001.1"/>
</dbReference>
<accession>A0A5C5Y4F4</accession>
<dbReference type="AlphaFoldDB" id="A0A5C5Y4F4"/>
<reference evidence="2 3" key="1">
    <citation type="submission" date="2019-02" db="EMBL/GenBank/DDBJ databases">
        <title>Deep-cultivation of Planctomycetes and their phenomic and genomic characterization uncovers novel biology.</title>
        <authorList>
            <person name="Wiegand S."/>
            <person name="Jogler M."/>
            <person name="Boedeker C."/>
            <person name="Pinto D."/>
            <person name="Vollmers J."/>
            <person name="Rivas-Marin E."/>
            <person name="Kohn T."/>
            <person name="Peeters S.H."/>
            <person name="Heuer A."/>
            <person name="Rast P."/>
            <person name="Oberbeckmann S."/>
            <person name="Bunk B."/>
            <person name="Jeske O."/>
            <person name="Meyerdierks A."/>
            <person name="Storesund J.E."/>
            <person name="Kallscheuer N."/>
            <person name="Luecker S."/>
            <person name="Lage O.M."/>
            <person name="Pohl T."/>
            <person name="Merkel B.J."/>
            <person name="Hornburger P."/>
            <person name="Mueller R.-W."/>
            <person name="Bruemmer F."/>
            <person name="Labrenz M."/>
            <person name="Spormann A.M."/>
            <person name="Op Den Camp H."/>
            <person name="Overmann J."/>
            <person name="Amann R."/>
            <person name="Jetten M.S.M."/>
            <person name="Mascher T."/>
            <person name="Medema M.H."/>
            <person name="Devos D.P."/>
            <person name="Kaster A.-K."/>
            <person name="Ovreas L."/>
            <person name="Rohde M."/>
            <person name="Galperin M.Y."/>
            <person name="Jogler C."/>
        </authorList>
    </citation>
    <scope>NUCLEOTIDE SEQUENCE [LARGE SCALE GENOMIC DNA]</scope>
    <source>
        <strain evidence="2 3">Pan14r</strain>
    </source>
</reference>
<dbReference type="GO" id="GO:0005737">
    <property type="term" value="C:cytoplasm"/>
    <property type="evidence" value="ECO:0007669"/>
    <property type="project" value="TreeGrafter"/>
</dbReference>
<dbReference type="SMART" id="SM00855">
    <property type="entry name" value="PGAM"/>
    <property type="match status" value="1"/>
</dbReference>
<dbReference type="Proteomes" id="UP000317238">
    <property type="component" value="Unassembled WGS sequence"/>
</dbReference>
<dbReference type="Gene3D" id="3.40.50.1240">
    <property type="entry name" value="Phosphoglycerate mutase-like"/>
    <property type="match status" value="1"/>
</dbReference>
<proteinExistence type="predicted"/>
<dbReference type="InterPro" id="IPR050275">
    <property type="entry name" value="PGM_Phosphatase"/>
</dbReference>
<dbReference type="OrthoDB" id="9782128at2"/>
<feature type="binding site" evidence="1">
    <location>
        <begin position="7"/>
        <end position="14"/>
    </location>
    <ligand>
        <name>substrate</name>
    </ligand>
</feature>
<sequence length="226" mass="25878">MKLYLIRHAESQNNARPTHQRVCDPPLTARGRLQAQHLAQWMTTFRHDVLITSPFRRTLETTRIYLDQSPRPVCVWHNVFERGGCFNGYNDATYSGAPGLSRRQIIKLAHSDREQCVIDDTIGDQGWWDRPDREAEDETVRRAASVVGRFIDEFGDSDMTVVAVIHADFIRALLAQMIGAVVDMQRLGPIVNVGISRLRWANEAWHLDWLNSVSHMPARLVTGREH</sequence>
<dbReference type="GO" id="GO:0016791">
    <property type="term" value="F:phosphatase activity"/>
    <property type="evidence" value="ECO:0007669"/>
    <property type="project" value="TreeGrafter"/>
</dbReference>
<feature type="binding site" evidence="1">
    <location>
        <position position="57"/>
    </location>
    <ligand>
        <name>substrate</name>
    </ligand>
</feature>
<protein>
    <submittedName>
        <fullName evidence="2">Phosphoserine phosphatase 1</fullName>
        <ecNumber evidence="2">3.1.3.3</ecNumber>
    </submittedName>
</protein>
<dbReference type="EC" id="3.1.3.3" evidence="2"/>
<dbReference type="PANTHER" id="PTHR48100:SF1">
    <property type="entry name" value="HISTIDINE PHOSPHATASE FAMILY PROTEIN-RELATED"/>
    <property type="match status" value="1"/>
</dbReference>
<keyword evidence="3" id="KW-1185">Reference proteome</keyword>
<evidence type="ECO:0000256" key="1">
    <source>
        <dbReference type="PIRSR" id="PIRSR613078-2"/>
    </source>
</evidence>
<dbReference type="SUPFAM" id="SSF53254">
    <property type="entry name" value="Phosphoglycerate mutase-like"/>
    <property type="match status" value="1"/>
</dbReference>
<organism evidence="2 3">
    <name type="scientific">Crateriforma conspicua</name>
    <dbReference type="NCBI Taxonomy" id="2527996"/>
    <lineage>
        <taxon>Bacteria</taxon>
        <taxon>Pseudomonadati</taxon>
        <taxon>Planctomycetota</taxon>
        <taxon>Planctomycetia</taxon>
        <taxon>Planctomycetales</taxon>
        <taxon>Planctomycetaceae</taxon>
        <taxon>Crateriforma</taxon>
    </lineage>
</organism>
<dbReference type="CDD" id="cd07067">
    <property type="entry name" value="HP_PGM_like"/>
    <property type="match status" value="1"/>
</dbReference>
<dbReference type="PANTHER" id="PTHR48100">
    <property type="entry name" value="BROAD-SPECIFICITY PHOSPHATASE YOR283W-RELATED"/>
    <property type="match status" value="1"/>
</dbReference>
<keyword evidence="2" id="KW-0378">Hydrolase</keyword>
<dbReference type="InterPro" id="IPR013078">
    <property type="entry name" value="His_Pase_superF_clade-1"/>
</dbReference>
<evidence type="ECO:0000313" key="3">
    <source>
        <dbReference type="Proteomes" id="UP000317238"/>
    </source>
</evidence>